<dbReference type="SUPFAM" id="SSF47676">
    <property type="entry name" value="Conserved domain common to transcription factors TFIIS, elongin A, CRSP70"/>
    <property type="match status" value="1"/>
</dbReference>
<dbReference type="InterPro" id="IPR003617">
    <property type="entry name" value="TFIIS/CRSP70_N_sub"/>
</dbReference>
<dbReference type="SMART" id="SM00509">
    <property type="entry name" value="TFS2N"/>
    <property type="match status" value="1"/>
</dbReference>
<reference evidence="6 7" key="1">
    <citation type="journal article" date="2018" name="Gigascience">
        <title>Genomes of trombidid mites reveal novel predicted allergens and laterally-transferred genes associated with secondary metabolism.</title>
        <authorList>
            <person name="Dong X."/>
            <person name="Chaisiri K."/>
            <person name="Xia D."/>
            <person name="Armstrong S.D."/>
            <person name="Fang Y."/>
            <person name="Donnelly M.J."/>
            <person name="Kadowaki T."/>
            <person name="McGarry J.W."/>
            <person name="Darby A.C."/>
            <person name="Makepeace B.L."/>
        </authorList>
    </citation>
    <scope>NUCLEOTIDE SEQUENCE [LARGE SCALE GENOMIC DNA]</scope>
    <source>
        <strain evidence="6">UoL-WK</strain>
    </source>
</reference>
<organism evidence="6 7">
    <name type="scientific">Dinothrombium tinctorium</name>
    <dbReference type="NCBI Taxonomy" id="1965070"/>
    <lineage>
        <taxon>Eukaryota</taxon>
        <taxon>Metazoa</taxon>
        <taxon>Ecdysozoa</taxon>
        <taxon>Arthropoda</taxon>
        <taxon>Chelicerata</taxon>
        <taxon>Arachnida</taxon>
        <taxon>Acari</taxon>
        <taxon>Acariformes</taxon>
        <taxon>Trombidiformes</taxon>
        <taxon>Prostigmata</taxon>
        <taxon>Anystina</taxon>
        <taxon>Parasitengona</taxon>
        <taxon>Trombidioidea</taxon>
        <taxon>Trombidiidae</taxon>
        <taxon>Dinothrombium</taxon>
    </lineage>
</organism>
<dbReference type="AlphaFoldDB" id="A0A3S3PZJ2"/>
<evidence type="ECO:0000256" key="2">
    <source>
        <dbReference type="ARBA" id="ARBA00023242"/>
    </source>
</evidence>
<dbReference type="GO" id="GO:0003746">
    <property type="term" value="F:translation elongation factor activity"/>
    <property type="evidence" value="ECO:0007669"/>
    <property type="project" value="UniProtKB-KW"/>
</dbReference>
<dbReference type="Proteomes" id="UP000285301">
    <property type="component" value="Unassembled WGS sequence"/>
</dbReference>
<keyword evidence="7" id="KW-1185">Reference proteome</keyword>
<dbReference type="InterPro" id="IPR051870">
    <property type="entry name" value="Elongin-A_domain"/>
</dbReference>
<feature type="domain" description="TFIIS N-terminal" evidence="5">
    <location>
        <begin position="1"/>
        <end position="80"/>
    </location>
</feature>
<dbReference type="EMBL" id="NCKU01001870">
    <property type="protein sequence ID" value="RWS11045.1"/>
    <property type="molecule type" value="Genomic_DNA"/>
</dbReference>
<dbReference type="Pfam" id="PF06881">
    <property type="entry name" value="Elongin_A"/>
    <property type="match status" value="1"/>
</dbReference>
<dbReference type="Pfam" id="PF08711">
    <property type="entry name" value="Med26"/>
    <property type="match status" value="1"/>
</dbReference>
<feature type="region of interest" description="Disordered" evidence="4">
    <location>
        <begin position="82"/>
        <end position="189"/>
    </location>
</feature>
<dbReference type="InterPro" id="IPR010684">
    <property type="entry name" value="RNA_pol_II_trans_fac_SIII_A"/>
</dbReference>
<accession>A0A3S3PZJ2</accession>
<dbReference type="InterPro" id="IPR017923">
    <property type="entry name" value="TFIIS_N"/>
</dbReference>
<evidence type="ECO:0000256" key="1">
    <source>
        <dbReference type="ARBA" id="ARBA00004123"/>
    </source>
</evidence>
<dbReference type="PANTHER" id="PTHR15141:SF76">
    <property type="entry name" value="TRANSCRIPTION ELONGATION FACTOR B POLYPEPTIDE 3"/>
    <property type="match status" value="1"/>
</dbReference>
<evidence type="ECO:0000256" key="4">
    <source>
        <dbReference type="SAM" id="MobiDB-lite"/>
    </source>
</evidence>
<evidence type="ECO:0000313" key="6">
    <source>
        <dbReference type="EMBL" id="RWS11045.1"/>
    </source>
</evidence>
<dbReference type="STRING" id="1965070.A0A3S3PZJ2"/>
<feature type="compositionally biased region" description="Polar residues" evidence="4">
    <location>
        <begin position="106"/>
        <end position="121"/>
    </location>
</feature>
<protein>
    <submittedName>
        <fullName evidence="6">Transcription elongation factor B polypeptide 3-like protein</fullName>
    </submittedName>
</protein>
<evidence type="ECO:0000256" key="3">
    <source>
        <dbReference type="PROSITE-ProRule" id="PRU00649"/>
    </source>
</evidence>
<keyword evidence="6" id="KW-0251">Elongation factor</keyword>
<dbReference type="Gene3D" id="6.10.250.3180">
    <property type="match status" value="1"/>
</dbReference>
<dbReference type="OrthoDB" id="21513at2759"/>
<keyword evidence="6" id="KW-0648">Protein biosynthesis</keyword>
<dbReference type="PANTHER" id="PTHR15141">
    <property type="entry name" value="TRANSCRIPTION ELONGATION FACTOR B POLYPEPTIDE 3"/>
    <property type="match status" value="1"/>
</dbReference>
<comment type="subcellular location">
    <subcellularLocation>
        <location evidence="1 3">Nucleus</location>
    </subcellularLocation>
</comment>
<comment type="caution">
    <text evidence="6">The sequence shown here is derived from an EMBL/GenBank/DDBJ whole genome shotgun (WGS) entry which is preliminary data.</text>
</comment>
<feature type="compositionally biased region" description="Basic and acidic residues" evidence="4">
    <location>
        <begin position="122"/>
        <end position="182"/>
    </location>
</feature>
<evidence type="ECO:0000259" key="5">
    <source>
        <dbReference type="PROSITE" id="PS51319"/>
    </source>
</evidence>
<dbReference type="CDD" id="cd00183">
    <property type="entry name" value="TFIIS_I"/>
    <property type="match status" value="1"/>
</dbReference>
<gene>
    <name evidence="6" type="ORF">B4U79_14359</name>
</gene>
<dbReference type="Gene3D" id="1.20.930.10">
    <property type="entry name" value="Conserved domain common to transcription factors TFIIS, elongin A, CRSP70"/>
    <property type="match status" value="1"/>
</dbReference>
<sequence length="455" mass="52023">MSANVAEYVLHLRKKLEKGVGVEKTLHILRKLEKVQFTVELMKATGIGKIVRKLSKEADGEVAEKAKVLCGNWKRIVREASDNDCEQQPAGESNKYEDSLKHNSRSARSSYDPNANWSLKNDTSHKHEPSHDERKNISIKRESEEIKSHDSSHISNDHKIKETKNVEKKSDGHHSREGENSQKKKHDIYRTPSLLKQKPNLKPLNDLDILSDTPVDYFRDNKEIKNIKKNNATTDQFLGVTSRKGRTTVYSGHARTVQYTEVLRLEELCLRVLMDNIESITYMGCVPYYLIKPVLKKCTPEQLFRLEDYNPTLVEEDDELWFDHCQSEFRDQTPDEFESWRELYIRCQIERESKLKKITGNIKKSMSKSLPVRKTMLAFVDTAAKPPRSVLRKQEKFGTGGSVHFPEPGSTGKGHVAAMRAAAALGTSSGAVKVPNPNKPSELLFFLKQSHFLFF</sequence>
<name>A0A3S3PZJ2_9ACAR</name>
<dbReference type="PROSITE" id="PS51319">
    <property type="entry name" value="TFIIS_N"/>
    <property type="match status" value="1"/>
</dbReference>
<dbReference type="GO" id="GO:0070449">
    <property type="term" value="C:elongin complex"/>
    <property type="evidence" value="ECO:0007669"/>
    <property type="project" value="InterPro"/>
</dbReference>
<dbReference type="GO" id="GO:0006368">
    <property type="term" value="P:transcription elongation by RNA polymerase II"/>
    <property type="evidence" value="ECO:0007669"/>
    <property type="project" value="InterPro"/>
</dbReference>
<keyword evidence="2 3" id="KW-0539">Nucleus</keyword>
<proteinExistence type="predicted"/>
<evidence type="ECO:0000313" key="7">
    <source>
        <dbReference type="Proteomes" id="UP000285301"/>
    </source>
</evidence>
<dbReference type="InterPro" id="IPR035441">
    <property type="entry name" value="TFIIS/LEDGF_dom_sf"/>
</dbReference>